<organism evidence="4 5">
    <name type="scientific">Candidatus Blautia stercorigallinarum</name>
    <dbReference type="NCBI Taxonomy" id="2838501"/>
    <lineage>
        <taxon>Bacteria</taxon>
        <taxon>Bacillati</taxon>
        <taxon>Bacillota</taxon>
        <taxon>Clostridia</taxon>
        <taxon>Lachnospirales</taxon>
        <taxon>Lachnospiraceae</taxon>
        <taxon>Blautia</taxon>
    </lineage>
</organism>
<comment type="caution">
    <text evidence="4">The sequence shown here is derived from an EMBL/GenBank/DDBJ whole genome shotgun (WGS) entry which is preliminary data.</text>
</comment>
<dbReference type="GO" id="GO:0003677">
    <property type="term" value="F:DNA binding"/>
    <property type="evidence" value="ECO:0007669"/>
    <property type="project" value="UniProtKB-KW"/>
</dbReference>
<evidence type="ECO:0000313" key="4">
    <source>
        <dbReference type="EMBL" id="HIV39840.1"/>
    </source>
</evidence>
<dbReference type="SUPFAM" id="SSF47413">
    <property type="entry name" value="lambda repressor-like DNA-binding domains"/>
    <property type="match status" value="1"/>
</dbReference>
<keyword evidence="2" id="KW-0472">Membrane</keyword>
<sequence length="173" mass="19455">MDQMKIGTFLKALRKEKDLTQEQLAEQLNISGRTVSRWETGKNMPDISILVDLAEFYHVSIPEIIDGERKSGRMDEEVKETVLKLSDYTETVNQKIKKRLFLLTIIALLGMIAFIGIELSGLGIPDSLYERIAGAGLGLAFGMLVVNAMYLSGILGKIKARRMMYRNTQKTNI</sequence>
<feature type="domain" description="HTH cro/C1-type" evidence="3">
    <location>
        <begin position="10"/>
        <end position="64"/>
    </location>
</feature>
<proteinExistence type="predicted"/>
<dbReference type="CDD" id="cd00093">
    <property type="entry name" value="HTH_XRE"/>
    <property type="match status" value="1"/>
</dbReference>
<feature type="transmembrane region" description="Helical" evidence="2">
    <location>
        <begin position="100"/>
        <end position="120"/>
    </location>
</feature>
<reference evidence="4" key="2">
    <citation type="submission" date="2021-04" db="EMBL/GenBank/DDBJ databases">
        <authorList>
            <person name="Gilroy R."/>
        </authorList>
    </citation>
    <scope>NUCLEOTIDE SEQUENCE</scope>
    <source>
        <strain evidence="4">CHK195-9823</strain>
    </source>
</reference>
<dbReference type="Gene3D" id="1.10.260.40">
    <property type="entry name" value="lambda repressor-like DNA-binding domains"/>
    <property type="match status" value="1"/>
</dbReference>
<reference evidence="4" key="1">
    <citation type="journal article" date="2021" name="PeerJ">
        <title>Extensive microbial diversity within the chicken gut microbiome revealed by metagenomics and culture.</title>
        <authorList>
            <person name="Gilroy R."/>
            <person name="Ravi A."/>
            <person name="Getino M."/>
            <person name="Pursley I."/>
            <person name="Horton D.L."/>
            <person name="Alikhan N.F."/>
            <person name="Baker D."/>
            <person name="Gharbi K."/>
            <person name="Hall N."/>
            <person name="Watson M."/>
            <person name="Adriaenssens E.M."/>
            <person name="Foster-Nyarko E."/>
            <person name="Jarju S."/>
            <person name="Secka A."/>
            <person name="Antonio M."/>
            <person name="Oren A."/>
            <person name="Chaudhuri R.R."/>
            <person name="La Ragione R."/>
            <person name="Hildebrand F."/>
            <person name="Pallen M.J."/>
        </authorList>
    </citation>
    <scope>NUCLEOTIDE SEQUENCE</scope>
    <source>
        <strain evidence="4">CHK195-9823</strain>
    </source>
</reference>
<gene>
    <name evidence="4" type="ORF">H9747_12755</name>
</gene>
<evidence type="ECO:0000313" key="5">
    <source>
        <dbReference type="Proteomes" id="UP000886814"/>
    </source>
</evidence>
<evidence type="ECO:0000256" key="1">
    <source>
        <dbReference type="ARBA" id="ARBA00023125"/>
    </source>
</evidence>
<name>A0A9D1TGA7_9FIRM</name>
<dbReference type="EMBL" id="DXIQ01000090">
    <property type="protein sequence ID" value="HIV39840.1"/>
    <property type="molecule type" value="Genomic_DNA"/>
</dbReference>
<dbReference type="PROSITE" id="PS50943">
    <property type="entry name" value="HTH_CROC1"/>
    <property type="match status" value="1"/>
</dbReference>
<dbReference type="SMART" id="SM00530">
    <property type="entry name" value="HTH_XRE"/>
    <property type="match status" value="1"/>
</dbReference>
<accession>A0A9D1TGA7</accession>
<keyword evidence="2" id="KW-0812">Transmembrane</keyword>
<dbReference type="PANTHER" id="PTHR46558:SF11">
    <property type="entry name" value="HTH-TYPE TRANSCRIPTIONAL REGULATOR XRE"/>
    <property type="match status" value="1"/>
</dbReference>
<evidence type="ECO:0000256" key="2">
    <source>
        <dbReference type="SAM" id="Phobius"/>
    </source>
</evidence>
<dbReference type="AlphaFoldDB" id="A0A9D1TGA7"/>
<dbReference type="PANTHER" id="PTHR46558">
    <property type="entry name" value="TRACRIPTIONAL REGULATORY PROTEIN-RELATED-RELATED"/>
    <property type="match status" value="1"/>
</dbReference>
<evidence type="ECO:0000259" key="3">
    <source>
        <dbReference type="PROSITE" id="PS50943"/>
    </source>
</evidence>
<keyword evidence="2" id="KW-1133">Transmembrane helix</keyword>
<dbReference type="InterPro" id="IPR001387">
    <property type="entry name" value="Cro/C1-type_HTH"/>
</dbReference>
<dbReference type="Proteomes" id="UP000886814">
    <property type="component" value="Unassembled WGS sequence"/>
</dbReference>
<feature type="transmembrane region" description="Helical" evidence="2">
    <location>
        <begin position="132"/>
        <end position="156"/>
    </location>
</feature>
<protein>
    <submittedName>
        <fullName evidence="4">Helix-turn-helix domain-containing protein</fullName>
    </submittedName>
</protein>
<dbReference type="Pfam" id="PF01381">
    <property type="entry name" value="HTH_3"/>
    <property type="match status" value="1"/>
</dbReference>
<keyword evidence="1" id="KW-0238">DNA-binding</keyword>
<dbReference type="InterPro" id="IPR010982">
    <property type="entry name" value="Lambda_DNA-bd_dom_sf"/>
</dbReference>